<keyword evidence="4 6" id="KW-1133">Transmembrane helix</keyword>
<feature type="transmembrane region" description="Helical" evidence="6">
    <location>
        <begin position="447"/>
        <end position="470"/>
    </location>
</feature>
<reference evidence="8" key="1">
    <citation type="submission" date="2022-10" db="EMBL/GenBank/DDBJ databases">
        <title>Culturing micro-colonial fungi from biological soil crusts in the Mojave desert and describing Neophaeococcomyces mojavensis, and introducing the new genera and species Taxawa tesnikishii.</title>
        <authorList>
            <person name="Kurbessoian T."/>
            <person name="Stajich J.E."/>
        </authorList>
    </citation>
    <scope>NUCLEOTIDE SEQUENCE</scope>
    <source>
        <strain evidence="8">TK_35</strain>
    </source>
</reference>
<feature type="transmembrane region" description="Helical" evidence="6">
    <location>
        <begin position="112"/>
        <end position="132"/>
    </location>
</feature>
<keyword evidence="5 6" id="KW-0472">Membrane</keyword>
<dbReference type="PANTHER" id="PTHR48022">
    <property type="entry name" value="PLASTIDIC GLUCOSE TRANSPORTER 4"/>
    <property type="match status" value="1"/>
</dbReference>
<proteinExistence type="inferred from homology"/>
<dbReference type="Proteomes" id="UP001172681">
    <property type="component" value="Unassembled WGS sequence"/>
</dbReference>
<dbReference type="EMBL" id="JAPDRN010000006">
    <property type="protein sequence ID" value="KAJ9644438.1"/>
    <property type="molecule type" value="Genomic_DNA"/>
</dbReference>
<dbReference type="PANTHER" id="PTHR48022:SF77">
    <property type="entry name" value="MAJOR FACILITATOR SUPERFAMILY (MFS) PROFILE DOMAIN-CONTAINING PROTEIN"/>
    <property type="match status" value="1"/>
</dbReference>
<evidence type="ECO:0000313" key="9">
    <source>
        <dbReference type="Proteomes" id="UP001172681"/>
    </source>
</evidence>
<organism evidence="8 9">
    <name type="scientific">Knufia peltigerae</name>
    <dbReference type="NCBI Taxonomy" id="1002370"/>
    <lineage>
        <taxon>Eukaryota</taxon>
        <taxon>Fungi</taxon>
        <taxon>Dikarya</taxon>
        <taxon>Ascomycota</taxon>
        <taxon>Pezizomycotina</taxon>
        <taxon>Eurotiomycetes</taxon>
        <taxon>Chaetothyriomycetidae</taxon>
        <taxon>Chaetothyriales</taxon>
        <taxon>Trichomeriaceae</taxon>
        <taxon>Knufia</taxon>
    </lineage>
</organism>
<sequence length="532" mass="59161">MSTSPPSTEEFHTLKPSRGFDRFRRCFNGRLLYSCFLIALSQVNFGMDLGAFGGTQAMPAFKKQFGKYNPVKDVYVLESSYLSLLNSLTYIGFGFGVLSGSFISNRFGRRKALFTMCFWAIAGAAIMITSRFKQQMMAGRIIAYVYIGMELALVPVFQSELVPAEIRGFAVGTYASGLLTGQLIQNIIARATSGLEGNKSWQIPIGLLFVMPVLMLAGVKFIPESPRWLLVKNRREEALISLRLVREGPYTEAQIQAEFRSLQSTIDLTVEKGRFIEIFQKINLKRTLIVIGTNIVVQATGQNLWTQYGTLYIQSLGVINPFTMTTVNTAIAIAMVLLGQYLTDLTGRVPLLMISSTLQIGIFAAMGALGTVHDPSRAVRTGATVMLTLFGACLQFSWSPLFHAVVAEVPTQRLRDQTYAVGCLFNVLTQWTISFSLPYLLFEPRNLGPQVGFIFCFTSVVSLIFAYFCIPECFGKTLEEVDQLFLERVPIRKFRNARPTILDDMRAAAAAEKLDVVETSVVIHEENATLPK</sequence>
<gene>
    <name evidence="8" type="ORF">H2204_001790</name>
</gene>
<feature type="transmembrane region" description="Helical" evidence="6">
    <location>
        <begin position="384"/>
        <end position="407"/>
    </location>
</feature>
<evidence type="ECO:0000256" key="2">
    <source>
        <dbReference type="ARBA" id="ARBA00010992"/>
    </source>
</evidence>
<protein>
    <recommendedName>
        <fullName evidence="7">Major facilitator superfamily (MFS) profile domain-containing protein</fullName>
    </recommendedName>
</protein>
<dbReference type="AlphaFoldDB" id="A0AA38YD44"/>
<dbReference type="InterPro" id="IPR005828">
    <property type="entry name" value="MFS_sugar_transport-like"/>
</dbReference>
<feature type="transmembrane region" description="Helical" evidence="6">
    <location>
        <begin position="81"/>
        <end position="100"/>
    </location>
</feature>
<evidence type="ECO:0000259" key="7">
    <source>
        <dbReference type="PROSITE" id="PS50850"/>
    </source>
</evidence>
<comment type="similarity">
    <text evidence="2">Belongs to the major facilitator superfamily. Sugar transporter (TC 2.A.1.1) family.</text>
</comment>
<evidence type="ECO:0000256" key="4">
    <source>
        <dbReference type="ARBA" id="ARBA00022989"/>
    </source>
</evidence>
<evidence type="ECO:0000313" key="8">
    <source>
        <dbReference type="EMBL" id="KAJ9644438.1"/>
    </source>
</evidence>
<dbReference type="Gene3D" id="1.20.1250.20">
    <property type="entry name" value="MFS general substrate transporter like domains"/>
    <property type="match status" value="1"/>
</dbReference>
<feature type="transmembrane region" description="Helical" evidence="6">
    <location>
        <begin position="31"/>
        <end position="52"/>
    </location>
</feature>
<evidence type="ECO:0000256" key="5">
    <source>
        <dbReference type="ARBA" id="ARBA00023136"/>
    </source>
</evidence>
<comment type="subcellular location">
    <subcellularLocation>
        <location evidence="1">Membrane</location>
        <topology evidence="1">Multi-pass membrane protein</topology>
    </subcellularLocation>
</comment>
<feature type="non-terminal residue" evidence="8">
    <location>
        <position position="532"/>
    </location>
</feature>
<dbReference type="PROSITE" id="PS50850">
    <property type="entry name" value="MFS"/>
    <property type="match status" value="1"/>
</dbReference>
<feature type="transmembrane region" description="Helical" evidence="6">
    <location>
        <begin position="419"/>
        <end position="441"/>
    </location>
</feature>
<dbReference type="InterPro" id="IPR020846">
    <property type="entry name" value="MFS_dom"/>
</dbReference>
<accession>A0AA38YD44</accession>
<dbReference type="SUPFAM" id="SSF103473">
    <property type="entry name" value="MFS general substrate transporter"/>
    <property type="match status" value="1"/>
</dbReference>
<dbReference type="Pfam" id="PF00083">
    <property type="entry name" value="Sugar_tr"/>
    <property type="match status" value="1"/>
</dbReference>
<dbReference type="GO" id="GO:0016020">
    <property type="term" value="C:membrane"/>
    <property type="evidence" value="ECO:0007669"/>
    <property type="project" value="UniProtKB-SubCell"/>
</dbReference>
<name>A0AA38YD44_9EURO</name>
<evidence type="ECO:0000256" key="3">
    <source>
        <dbReference type="ARBA" id="ARBA00022692"/>
    </source>
</evidence>
<evidence type="ECO:0000256" key="1">
    <source>
        <dbReference type="ARBA" id="ARBA00004141"/>
    </source>
</evidence>
<comment type="caution">
    <text evidence="8">The sequence shown here is derived from an EMBL/GenBank/DDBJ whole genome shotgun (WGS) entry which is preliminary data.</text>
</comment>
<feature type="transmembrane region" description="Helical" evidence="6">
    <location>
        <begin position="351"/>
        <end position="372"/>
    </location>
</feature>
<keyword evidence="3 6" id="KW-0812">Transmembrane</keyword>
<feature type="domain" description="Major facilitator superfamily (MFS) profile" evidence="7">
    <location>
        <begin position="34"/>
        <end position="474"/>
    </location>
</feature>
<evidence type="ECO:0000256" key="6">
    <source>
        <dbReference type="SAM" id="Phobius"/>
    </source>
</evidence>
<dbReference type="InterPro" id="IPR036259">
    <property type="entry name" value="MFS_trans_sf"/>
</dbReference>
<feature type="transmembrane region" description="Helical" evidence="6">
    <location>
        <begin position="311"/>
        <end position="339"/>
    </location>
</feature>
<dbReference type="GO" id="GO:0005351">
    <property type="term" value="F:carbohydrate:proton symporter activity"/>
    <property type="evidence" value="ECO:0007669"/>
    <property type="project" value="TreeGrafter"/>
</dbReference>
<dbReference type="InterPro" id="IPR050360">
    <property type="entry name" value="MFS_Sugar_Transporters"/>
</dbReference>
<feature type="transmembrane region" description="Helical" evidence="6">
    <location>
        <begin position="287"/>
        <end position="305"/>
    </location>
</feature>
<feature type="transmembrane region" description="Helical" evidence="6">
    <location>
        <begin position="201"/>
        <end position="222"/>
    </location>
</feature>
<keyword evidence="9" id="KW-1185">Reference proteome</keyword>